<dbReference type="Pfam" id="PF00440">
    <property type="entry name" value="TetR_N"/>
    <property type="match status" value="1"/>
</dbReference>
<reference evidence="7 8" key="1">
    <citation type="submission" date="2019-02" db="EMBL/GenBank/DDBJ databases">
        <title>Kribbella capetownensis sp. nov. and Kribbella speibonae sp. nov., isolated from soil.</title>
        <authorList>
            <person name="Curtis S.M."/>
            <person name="Norton I."/>
            <person name="Everest G.J."/>
            <person name="Meyers P.R."/>
        </authorList>
    </citation>
    <scope>NUCLEOTIDE SEQUENCE [LARGE SCALE GENOMIC DNA]</scope>
    <source>
        <strain evidence="7 8">YM53</strain>
    </source>
</reference>
<gene>
    <name evidence="7" type="ORF">E0H75_26680</name>
</gene>
<dbReference type="PROSITE" id="PS50977">
    <property type="entry name" value="HTH_TETR_2"/>
    <property type="match status" value="1"/>
</dbReference>
<evidence type="ECO:0000256" key="3">
    <source>
        <dbReference type="ARBA" id="ARBA00023163"/>
    </source>
</evidence>
<dbReference type="FunFam" id="1.10.10.60:FF:000141">
    <property type="entry name" value="TetR family transcriptional regulator"/>
    <property type="match status" value="1"/>
</dbReference>
<dbReference type="PANTHER" id="PTHR47506:SF6">
    <property type="entry name" value="HTH-TYPE TRANSCRIPTIONAL REPRESSOR NEMR"/>
    <property type="match status" value="1"/>
</dbReference>
<keyword evidence="3" id="KW-0804">Transcription</keyword>
<dbReference type="GO" id="GO:0045892">
    <property type="term" value="P:negative regulation of DNA-templated transcription"/>
    <property type="evidence" value="ECO:0007669"/>
    <property type="project" value="UniProtKB-ARBA"/>
</dbReference>
<dbReference type="GO" id="GO:0003677">
    <property type="term" value="F:DNA binding"/>
    <property type="evidence" value="ECO:0007669"/>
    <property type="project" value="UniProtKB-UniRule"/>
</dbReference>
<evidence type="ECO:0000256" key="5">
    <source>
        <dbReference type="SAM" id="MobiDB-lite"/>
    </source>
</evidence>
<name>A0A4R0JI47_9ACTN</name>
<comment type="caution">
    <text evidence="7">The sequence shown here is derived from an EMBL/GenBank/DDBJ whole genome shotgun (WGS) entry which is preliminary data.</text>
</comment>
<dbReference type="EMBL" id="SJKD01000006">
    <property type="protein sequence ID" value="TCC46641.1"/>
    <property type="molecule type" value="Genomic_DNA"/>
</dbReference>
<dbReference type="InterPro" id="IPR049484">
    <property type="entry name" value="Rv0078-like_C"/>
</dbReference>
<evidence type="ECO:0000259" key="6">
    <source>
        <dbReference type="PROSITE" id="PS50977"/>
    </source>
</evidence>
<organism evidence="7 8">
    <name type="scientific">Kribbella capetownensis</name>
    <dbReference type="NCBI Taxonomy" id="1572659"/>
    <lineage>
        <taxon>Bacteria</taxon>
        <taxon>Bacillati</taxon>
        <taxon>Actinomycetota</taxon>
        <taxon>Actinomycetes</taxon>
        <taxon>Propionibacteriales</taxon>
        <taxon>Kribbellaceae</taxon>
        <taxon>Kribbella</taxon>
    </lineage>
</organism>
<dbReference type="Pfam" id="PF21351">
    <property type="entry name" value="TetR_C_41"/>
    <property type="match status" value="1"/>
</dbReference>
<dbReference type="OrthoDB" id="9805134at2"/>
<evidence type="ECO:0000256" key="1">
    <source>
        <dbReference type="ARBA" id="ARBA00023015"/>
    </source>
</evidence>
<feature type="DNA-binding region" description="H-T-H motif" evidence="4">
    <location>
        <begin position="53"/>
        <end position="72"/>
    </location>
</feature>
<protein>
    <submittedName>
        <fullName evidence="7">TetR/AcrR family transcriptional regulator</fullName>
    </submittedName>
</protein>
<evidence type="ECO:0000256" key="2">
    <source>
        <dbReference type="ARBA" id="ARBA00023125"/>
    </source>
</evidence>
<evidence type="ECO:0000313" key="8">
    <source>
        <dbReference type="Proteomes" id="UP000293342"/>
    </source>
</evidence>
<keyword evidence="1" id="KW-0805">Transcription regulation</keyword>
<feature type="domain" description="HTH tetR-type" evidence="6">
    <location>
        <begin position="30"/>
        <end position="90"/>
    </location>
</feature>
<dbReference type="Gene3D" id="1.10.357.10">
    <property type="entry name" value="Tetracycline Repressor, domain 2"/>
    <property type="match status" value="1"/>
</dbReference>
<evidence type="ECO:0000313" key="7">
    <source>
        <dbReference type="EMBL" id="TCC46641.1"/>
    </source>
</evidence>
<proteinExistence type="predicted"/>
<dbReference type="PROSITE" id="PS01081">
    <property type="entry name" value="HTH_TETR_1"/>
    <property type="match status" value="1"/>
</dbReference>
<evidence type="ECO:0000256" key="4">
    <source>
        <dbReference type="PROSITE-ProRule" id="PRU00335"/>
    </source>
</evidence>
<dbReference type="InterPro" id="IPR009057">
    <property type="entry name" value="Homeodomain-like_sf"/>
</dbReference>
<dbReference type="InterPro" id="IPR023772">
    <property type="entry name" value="DNA-bd_HTH_TetR-type_CS"/>
</dbReference>
<accession>A0A4R0JI47</accession>
<dbReference type="PANTHER" id="PTHR47506">
    <property type="entry name" value="TRANSCRIPTIONAL REGULATORY PROTEIN"/>
    <property type="match status" value="1"/>
</dbReference>
<sequence>MLSVCFSSEPSERGRRVTTRARRSQQDRTKATTDALLSTARGLFVEQGFAGTSLGAICERAGVTRGAFYHHFSNKEQIFREVYTAEQQALVAVVRRAFRAQDDPWDGVIAGGRTLLESSLEPAVRKITLVEAPVALDWNAMRGIHAGCKEQLRTGLTIAVEAGCIPARPLAPLTSLLYGAICESALDLAHAADERATLRDTLSQLELLLIGAAGRQTPGCAHRS</sequence>
<dbReference type="Proteomes" id="UP000293342">
    <property type="component" value="Unassembled WGS sequence"/>
</dbReference>
<dbReference type="InterPro" id="IPR001647">
    <property type="entry name" value="HTH_TetR"/>
</dbReference>
<keyword evidence="8" id="KW-1185">Reference proteome</keyword>
<feature type="region of interest" description="Disordered" evidence="5">
    <location>
        <begin position="1"/>
        <end position="32"/>
    </location>
</feature>
<dbReference type="AlphaFoldDB" id="A0A4R0JI47"/>
<dbReference type="SUPFAM" id="SSF46689">
    <property type="entry name" value="Homeodomain-like"/>
    <property type="match status" value="1"/>
</dbReference>
<keyword evidence="2 4" id="KW-0238">DNA-binding</keyword>
<dbReference type="PRINTS" id="PR00455">
    <property type="entry name" value="HTHTETR"/>
</dbReference>